<keyword evidence="1" id="KW-0732">Signal</keyword>
<gene>
    <name evidence="2" type="ORF">EGT67_21850</name>
</gene>
<dbReference type="InterPro" id="IPR029058">
    <property type="entry name" value="AB_hydrolase_fold"/>
</dbReference>
<dbReference type="RefSeq" id="WP_127918197.1">
    <property type="nucleotide sequence ID" value="NZ_RKLP01000012.1"/>
</dbReference>
<dbReference type="InterPro" id="IPR050583">
    <property type="entry name" value="Mycobacterial_A85_antigen"/>
</dbReference>
<name>A0A438B9E6_9NOCA</name>
<dbReference type="Pfam" id="PF00756">
    <property type="entry name" value="Esterase"/>
    <property type="match status" value="1"/>
</dbReference>
<evidence type="ECO:0000313" key="2">
    <source>
        <dbReference type="EMBL" id="RVW07606.1"/>
    </source>
</evidence>
<dbReference type="PANTHER" id="PTHR48098:SF1">
    <property type="entry name" value="DIACYLGLYCEROL ACYLTRANSFERASE_MYCOLYLTRANSFERASE AG85A"/>
    <property type="match status" value="1"/>
</dbReference>
<dbReference type="InterPro" id="IPR000801">
    <property type="entry name" value="Esterase-like"/>
</dbReference>
<dbReference type="EMBL" id="RKLP01000012">
    <property type="protein sequence ID" value="RVW07606.1"/>
    <property type="molecule type" value="Genomic_DNA"/>
</dbReference>
<sequence length="361" mass="38294">MRVTRKSRRLKALIGATTATVAALPVFVGVGTATAETPGQTDAAKIQEAAKENGGTYLVSAKAGQGNKMSLRVYSESMGREIPLEVIRPADTSKPAPTLYLLNGAGGGEDSASWQKQADIGTFFKEKQVNVVTPMQGAFTYYTDWQKPDESLHGANKWETFLTQELPPVIDSALGTTGVNSLAGISTSGTSVFNLALKDPQLYKAVGAYSGCADTATPVGQTYIQIVIAARGSAEVENMWGPIGSEDWIAHDPILNIGKLKDGPKLYVSNASGLPGPHDTLESDGINGDVKTLANQVIVGGIIEAATNECTHRLFNAVNENGMGGQATFDFKPAGTHSWGYWRDDLNNSWPMLADAMGTPR</sequence>
<feature type="chain" id="PRO_5019279140" evidence="1">
    <location>
        <begin position="36"/>
        <end position="361"/>
    </location>
</feature>
<dbReference type="GO" id="GO:0016747">
    <property type="term" value="F:acyltransferase activity, transferring groups other than amino-acyl groups"/>
    <property type="evidence" value="ECO:0007669"/>
    <property type="project" value="TreeGrafter"/>
</dbReference>
<dbReference type="SUPFAM" id="SSF53474">
    <property type="entry name" value="alpha/beta-Hydrolases"/>
    <property type="match status" value="1"/>
</dbReference>
<dbReference type="PANTHER" id="PTHR48098">
    <property type="entry name" value="ENTEROCHELIN ESTERASE-RELATED"/>
    <property type="match status" value="1"/>
</dbReference>
<dbReference type="AlphaFoldDB" id="A0A438B9E6"/>
<proteinExistence type="predicted"/>
<feature type="signal peptide" evidence="1">
    <location>
        <begin position="1"/>
        <end position="35"/>
    </location>
</feature>
<accession>A0A438B9E6</accession>
<organism evidence="2 3">
    <name type="scientific">Prescottella agglutinans</name>
    <dbReference type="NCBI Taxonomy" id="1644129"/>
    <lineage>
        <taxon>Bacteria</taxon>
        <taxon>Bacillati</taxon>
        <taxon>Actinomycetota</taxon>
        <taxon>Actinomycetes</taxon>
        <taxon>Mycobacteriales</taxon>
        <taxon>Nocardiaceae</taxon>
        <taxon>Prescottella</taxon>
    </lineage>
</organism>
<evidence type="ECO:0000256" key="1">
    <source>
        <dbReference type="SAM" id="SignalP"/>
    </source>
</evidence>
<dbReference type="OrthoDB" id="4510758at2"/>
<keyword evidence="3" id="KW-1185">Reference proteome</keyword>
<dbReference type="Gene3D" id="3.40.50.1820">
    <property type="entry name" value="alpha/beta hydrolase"/>
    <property type="match status" value="1"/>
</dbReference>
<protein>
    <submittedName>
        <fullName evidence="2">Esterase family protein</fullName>
    </submittedName>
</protein>
<evidence type="ECO:0000313" key="3">
    <source>
        <dbReference type="Proteomes" id="UP000286208"/>
    </source>
</evidence>
<dbReference type="Proteomes" id="UP000286208">
    <property type="component" value="Unassembled WGS sequence"/>
</dbReference>
<comment type="caution">
    <text evidence="2">The sequence shown here is derived from an EMBL/GenBank/DDBJ whole genome shotgun (WGS) entry which is preliminary data.</text>
</comment>
<reference evidence="2 3" key="1">
    <citation type="submission" date="2018-11" db="EMBL/GenBank/DDBJ databases">
        <title>Rhodococcus spongicola sp. nov. and Rhodococcus xishaensis sp. nov. from marine sponges.</title>
        <authorList>
            <person name="Li L."/>
            <person name="Lin H.W."/>
        </authorList>
    </citation>
    <scope>NUCLEOTIDE SEQUENCE [LARGE SCALE GENOMIC DNA]</scope>
    <source>
        <strain evidence="2 3">CCTCC AB2014297</strain>
    </source>
</reference>